<dbReference type="EMBL" id="CP012117">
    <property type="protein sequence ID" value="ANP28647.1"/>
    <property type="molecule type" value="Genomic_DNA"/>
</dbReference>
<reference evidence="1 2" key="1">
    <citation type="submission" date="2015-06" db="EMBL/GenBank/DDBJ databases">
        <title>Investigation of pathophysiology for high-risk pregnancy and development of treatment modality based on it.</title>
        <authorList>
            <person name="Kim B.-C."/>
            <person name="Lim S."/>
        </authorList>
    </citation>
    <scope>NUCLEOTIDE SEQUENCE [LARGE SCALE GENOMIC DNA]</scope>
    <source>
        <strain evidence="1 2">AD1-86</strain>
    </source>
</reference>
<sequence length="342" mass="34966">MKTFTAEKVFALGYRAAADALTAALERGFDPASDPERTFTPVDAGEFLTMPSSVGKDAGIKILTLAPHNPEKGRPFIQGTYLLCDAETLTPHSLVEGIALTALRTPAVAIAGARPALSAIAAHVTRRPNIVAFGAGVQGEGLVRALAAECGDGGVGFEALGAVTYAVRDPDRVSESALAVGEEGCASEVGAVRAGSDACRAAVEAADVIVCASAAKEAVFEDPWVQPHAAILAVGAHTPDTREVPAATMGRARVIVEDEAVALRENGDVVRAIADGSLADNALVSMKALLGEEATMAAGEVNVPDAPTVVTTVGMSWQDLVVAAAVAKHVDGDANFSKTCEN</sequence>
<dbReference type="InterPro" id="IPR023401">
    <property type="entry name" value="ODC_N"/>
</dbReference>
<organism evidence="1 2">
    <name type="scientific">Dermabacter vaginalis</name>
    <dbReference type="NCBI Taxonomy" id="1630135"/>
    <lineage>
        <taxon>Bacteria</taxon>
        <taxon>Bacillati</taxon>
        <taxon>Actinomycetota</taxon>
        <taxon>Actinomycetes</taxon>
        <taxon>Micrococcales</taxon>
        <taxon>Dermabacteraceae</taxon>
        <taxon>Dermabacter</taxon>
    </lineage>
</organism>
<dbReference type="Pfam" id="PF02423">
    <property type="entry name" value="OCD_Mu_crystall"/>
    <property type="match status" value="1"/>
</dbReference>
<dbReference type="InterPro" id="IPR003462">
    <property type="entry name" value="ODC_Mu_crystall"/>
</dbReference>
<gene>
    <name evidence="1" type="ORF">DAD186_20970</name>
</gene>
<dbReference type="GO" id="GO:0005737">
    <property type="term" value="C:cytoplasm"/>
    <property type="evidence" value="ECO:0007669"/>
    <property type="project" value="TreeGrafter"/>
</dbReference>
<dbReference type="PANTHER" id="PTHR13812:SF19">
    <property type="entry name" value="KETIMINE REDUCTASE MU-CRYSTALLIN"/>
    <property type="match status" value="1"/>
</dbReference>
<dbReference type="PANTHER" id="PTHR13812">
    <property type="entry name" value="KETIMINE REDUCTASE MU-CRYSTALLIN"/>
    <property type="match status" value="1"/>
</dbReference>
<evidence type="ECO:0000313" key="2">
    <source>
        <dbReference type="Proteomes" id="UP000092596"/>
    </source>
</evidence>
<dbReference type="InterPro" id="IPR036291">
    <property type="entry name" value="NAD(P)-bd_dom_sf"/>
</dbReference>
<dbReference type="AlphaFoldDB" id="A0A1B0ZL58"/>
<evidence type="ECO:0000313" key="1">
    <source>
        <dbReference type="EMBL" id="ANP28647.1"/>
    </source>
</evidence>
<dbReference type="SUPFAM" id="SSF51735">
    <property type="entry name" value="NAD(P)-binding Rossmann-fold domains"/>
    <property type="match status" value="1"/>
</dbReference>
<proteinExistence type="predicted"/>
<dbReference type="Gene3D" id="3.40.50.720">
    <property type="entry name" value="NAD(P)-binding Rossmann-like Domain"/>
    <property type="match status" value="1"/>
</dbReference>
<dbReference type="Gene3D" id="3.30.1780.10">
    <property type="entry name" value="ornithine cyclodeaminase, domain 1"/>
    <property type="match status" value="1"/>
</dbReference>
<dbReference type="RefSeq" id="WP_065248595.1">
    <property type="nucleotide sequence ID" value="NZ_CP012117.1"/>
</dbReference>
<evidence type="ECO:0008006" key="3">
    <source>
        <dbReference type="Google" id="ProtNLM"/>
    </source>
</evidence>
<protein>
    <recommendedName>
        <fullName evidence="3">Ornithine cyclodeaminase family protein</fullName>
    </recommendedName>
</protein>
<dbReference type="STRING" id="1630135.DAD186_20970"/>
<dbReference type="KEGG" id="dva:DAD186_20970"/>
<dbReference type="Proteomes" id="UP000092596">
    <property type="component" value="Chromosome"/>
</dbReference>
<name>A0A1B0ZL58_9MICO</name>
<accession>A0A1B0ZL58</accession>